<name>A0A3M3AZY2_PSEYM</name>
<reference evidence="2 3" key="1">
    <citation type="submission" date="2018-08" db="EMBL/GenBank/DDBJ databases">
        <title>Recombination of ecologically and evolutionarily significant loci maintains genetic cohesion in the Pseudomonas syringae species complex.</title>
        <authorList>
            <person name="Dillon M."/>
            <person name="Thakur S."/>
            <person name="Almeida R.N.D."/>
            <person name="Weir B.S."/>
            <person name="Guttman D.S."/>
        </authorList>
    </citation>
    <scope>NUCLEOTIDE SEQUENCE [LARGE SCALE GENOMIC DNA]</scope>
    <source>
        <strain evidence="2 3">88_10</strain>
    </source>
</reference>
<proteinExistence type="predicted"/>
<sequence>MDDVGVMTDIENVPQASRPGLGKSERHFKRVSASWAPLFFRDYTHCSHRPTRHGETHTTGKIIRAENHGPLLAPYKNIFIVTLTG</sequence>
<gene>
    <name evidence="2" type="ORF">APX70_00703</name>
</gene>
<dbReference type="Proteomes" id="UP000282378">
    <property type="component" value="Unassembled WGS sequence"/>
</dbReference>
<evidence type="ECO:0000313" key="2">
    <source>
        <dbReference type="EMBL" id="RMM06018.1"/>
    </source>
</evidence>
<organism evidence="2 3">
    <name type="scientific">Pseudomonas syringae pv. maculicola</name>
    <dbReference type="NCBI Taxonomy" id="59511"/>
    <lineage>
        <taxon>Bacteria</taxon>
        <taxon>Pseudomonadati</taxon>
        <taxon>Pseudomonadota</taxon>
        <taxon>Gammaproteobacteria</taxon>
        <taxon>Pseudomonadales</taxon>
        <taxon>Pseudomonadaceae</taxon>
        <taxon>Pseudomonas</taxon>
    </lineage>
</organism>
<evidence type="ECO:0000313" key="3">
    <source>
        <dbReference type="Proteomes" id="UP000282378"/>
    </source>
</evidence>
<feature type="region of interest" description="Disordered" evidence="1">
    <location>
        <begin position="1"/>
        <end position="24"/>
    </location>
</feature>
<evidence type="ECO:0000256" key="1">
    <source>
        <dbReference type="SAM" id="MobiDB-lite"/>
    </source>
</evidence>
<dbReference type="EMBL" id="RBNL01000205">
    <property type="protein sequence ID" value="RMM06018.1"/>
    <property type="molecule type" value="Genomic_DNA"/>
</dbReference>
<comment type="caution">
    <text evidence="2">The sequence shown here is derived from an EMBL/GenBank/DDBJ whole genome shotgun (WGS) entry which is preliminary data.</text>
</comment>
<dbReference type="AlphaFoldDB" id="A0A3M3AZY2"/>
<protein>
    <submittedName>
        <fullName evidence="2">Uncharacterized protein</fullName>
    </submittedName>
</protein>
<accession>A0A3M3AZY2</accession>